<dbReference type="EMBL" id="JAMTCO010000002">
    <property type="protein sequence ID" value="MCP2268124.1"/>
    <property type="molecule type" value="Genomic_DNA"/>
</dbReference>
<gene>
    <name evidence="2" type="ORF">LV75_000610</name>
</gene>
<organism evidence="2 3">
    <name type="scientific">Actinokineospora diospyrosa</name>
    <dbReference type="NCBI Taxonomy" id="103728"/>
    <lineage>
        <taxon>Bacteria</taxon>
        <taxon>Bacillati</taxon>
        <taxon>Actinomycetota</taxon>
        <taxon>Actinomycetes</taxon>
        <taxon>Pseudonocardiales</taxon>
        <taxon>Pseudonocardiaceae</taxon>
        <taxon>Actinokineospora</taxon>
    </lineage>
</organism>
<evidence type="ECO:0000256" key="1">
    <source>
        <dbReference type="SAM" id="SignalP"/>
    </source>
</evidence>
<evidence type="ECO:0000313" key="3">
    <source>
        <dbReference type="Proteomes" id="UP001205185"/>
    </source>
</evidence>
<evidence type="ECO:0008006" key="4">
    <source>
        <dbReference type="Google" id="ProtNLM"/>
    </source>
</evidence>
<comment type="caution">
    <text evidence="2">The sequence shown here is derived from an EMBL/GenBank/DDBJ whole genome shotgun (WGS) entry which is preliminary data.</text>
</comment>
<dbReference type="Proteomes" id="UP001205185">
    <property type="component" value="Unassembled WGS sequence"/>
</dbReference>
<accession>A0ABT1I662</accession>
<feature type="chain" id="PRO_5047056288" description="Secreted protein" evidence="1">
    <location>
        <begin position="25"/>
        <end position="89"/>
    </location>
</feature>
<proteinExistence type="predicted"/>
<reference evidence="2 3" key="1">
    <citation type="submission" date="2022-06" db="EMBL/GenBank/DDBJ databases">
        <title>Genomic Encyclopedia of Archaeal and Bacterial Type Strains, Phase II (KMG-II): from individual species to whole genera.</title>
        <authorList>
            <person name="Goeker M."/>
        </authorList>
    </citation>
    <scope>NUCLEOTIDE SEQUENCE [LARGE SCALE GENOMIC DNA]</scope>
    <source>
        <strain evidence="2 3">DSM 44255</strain>
    </source>
</reference>
<name>A0ABT1I662_9PSEU</name>
<dbReference type="RefSeq" id="WP_253885069.1">
    <property type="nucleotide sequence ID" value="NZ_BAAAVB010000006.1"/>
</dbReference>
<feature type="signal peptide" evidence="1">
    <location>
        <begin position="1"/>
        <end position="24"/>
    </location>
</feature>
<keyword evidence="1" id="KW-0732">Signal</keyword>
<protein>
    <recommendedName>
        <fullName evidence="4">Secreted protein</fullName>
    </recommendedName>
</protein>
<sequence length="89" mass="9621">MRRTPALAAVVLTAAALVSGAATATATTSGDWASGFEGPWTTQAECDATSDLWWSPPVYYSYDCSYHASDPGYGNRGPGWYFIFLMDIR</sequence>
<evidence type="ECO:0000313" key="2">
    <source>
        <dbReference type="EMBL" id="MCP2268124.1"/>
    </source>
</evidence>
<keyword evidence="3" id="KW-1185">Reference proteome</keyword>